<proteinExistence type="inferred from homology"/>
<dbReference type="InterPro" id="IPR017949">
    <property type="entry name" value="Thaumatin_CS"/>
</dbReference>
<dbReference type="PANTHER" id="PTHR31048">
    <property type="entry name" value="OS03G0233200 PROTEIN"/>
    <property type="match status" value="1"/>
</dbReference>
<dbReference type="PRINTS" id="PR00347">
    <property type="entry name" value="THAUMATIN"/>
</dbReference>
<comment type="caution">
    <text evidence="4">The sequence shown here is derived from an EMBL/GenBank/DDBJ whole genome shotgun (WGS) entry which is preliminary data.</text>
</comment>
<dbReference type="CDD" id="cd09217">
    <property type="entry name" value="TLP-P"/>
    <property type="match status" value="3"/>
</dbReference>
<dbReference type="Gene3D" id="2.60.110.10">
    <property type="entry name" value="Thaumatin"/>
    <property type="match status" value="4"/>
</dbReference>
<evidence type="ECO:0000256" key="2">
    <source>
        <dbReference type="ARBA" id="ARBA00023157"/>
    </source>
</evidence>
<dbReference type="SUPFAM" id="SSF49870">
    <property type="entry name" value="Osmotin, thaumatin-like protein"/>
    <property type="match status" value="4"/>
</dbReference>
<protein>
    <recommendedName>
        <fullName evidence="6">Thaumatin-like protein</fullName>
    </recommendedName>
</protein>
<evidence type="ECO:0000313" key="5">
    <source>
        <dbReference type="Proteomes" id="UP000657918"/>
    </source>
</evidence>
<reference evidence="4 5" key="1">
    <citation type="submission" date="2020-10" db="EMBL/GenBank/DDBJ databases">
        <title>Plant Genome Project.</title>
        <authorList>
            <person name="Zhang R.-G."/>
        </authorList>
    </citation>
    <scope>NUCLEOTIDE SEQUENCE [LARGE SCALE GENOMIC DNA]</scope>
    <source>
        <strain evidence="4">FAFU-HL-1</strain>
        <tissue evidence="4">Leaf</tissue>
    </source>
</reference>
<keyword evidence="3" id="KW-0472">Membrane</keyword>
<keyword evidence="3" id="KW-0812">Transmembrane</keyword>
<dbReference type="PROSITE" id="PS00316">
    <property type="entry name" value="THAUMATIN_1"/>
    <property type="match status" value="3"/>
</dbReference>
<evidence type="ECO:0000256" key="3">
    <source>
        <dbReference type="SAM" id="Phobius"/>
    </source>
</evidence>
<evidence type="ECO:0000256" key="1">
    <source>
        <dbReference type="ARBA" id="ARBA00010607"/>
    </source>
</evidence>
<name>A0A835MJ07_9ROSI</name>
<dbReference type="PROSITE" id="PS51367">
    <property type="entry name" value="THAUMATIN_2"/>
    <property type="match status" value="4"/>
</dbReference>
<comment type="similarity">
    <text evidence="1">Belongs to the thaumatin family.</text>
</comment>
<evidence type="ECO:0000313" key="4">
    <source>
        <dbReference type="EMBL" id="KAF9662661.1"/>
    </source>
</evidence>
<dbReference type="AlphaFoldDB" id="A0A835MJ07"/>
<dbReference type="OrthoDB" id="430315at2759"/>
<keyword evidence="5" id="KW-1185">Reference proteome</keyword>
<dbReference type="InterPro" id="IPR001938">
    <property type="entry name" value="Thaumatin"/>
</dbReference>
<organism evidence="4 5">
    <name type="scientific">Salix dunnii</name>
    <dbReference type="NCBI Taxonomy" id="1413687"/>
    <lineage>
        <taxon>Eukaryota</taxon>
        <taxon>Viridiplantae</taxon>
        <taxon>Streptophyta</taxon>
        <taxon>Embryophyta</taxon>
        <taxon>Tracheophyta</taxon>
        <taxon>Spermatophyta</taxon>
        <taxon>Magnoliopsida</taxon>
        <taxon>eudicotyledons</taxon>
        <taxon>Gunneridae</taxon>
        <taxon>Pentapetalae</taxon>
        <taxon>rosids</taxon>
        <taxon>fabids</taxon>
        <taxon>Malpighiales</taxon>
        <taxon>Salicaceae</taxon>
        <taxon>Saliceae</taxon>
        <taxon>Salix</taxon>
    </lineage>
</organism>
<evidence type="ECO:0008006" key="6">
    <source>
        <dbReference type="Google" id="ProtNLM"/>
    </source>
</evidence>
<dbReference type="InterPro" id="IPR037176">
    <property type="entry name" value="Osmotin/thaumatin-like_sf"/>
</dbReference>
<sequence length="900" mass="99527">MSIFRPGRWPNTIFNLILTPMKIPKHSQIITTHQHSQLFSMGYFSYFSLFPCFLLFAHFLTLSNAATFEVRNQCPYTVWAAAVPGGGRRLDRDQSWTITVRPGTKQARIWGRTNCNFDGAGRGKCQTGDCNGLLQCQAFGQPPNTLAEYALNQYNNKDFFDISLVDGFNVPMDFSPVSGNCRGIRCAANINGQCPNQLRAPGGCNNPCTVYKTDQYCCNSGLCAPTSLSKFFKQRCPDAYSYPKDDPTSTFTCPGGTNYRSQALANNHNTPAFSALQYGAATFEVRNQCPYTVWAAAVPGGGQRLDRGQSWTITVAAGTKQARIWGRTNCNFDGAGRGRCQTGDCNGLLQCQAFGQPPNTLAEYALNQFNNLDFFDISLVDGFNVPMDFSPVSGNCRGIRCAADINGQCPNQLRAPGGCNNPCTVFKTDQYCCNSGSCTATDFSRFFKQRCPDAYSYPKDDQTSTFTCPGGTNYRVSQALANNHNTPAFSALQYGLFLLLLLISLLPSLCPFPHLEQCSYFRISKPTPLHCLCSGCSQWWAEARPRLIMGHHRGGWNKASPAGRGKCQTGDCNGLLQCQGYGQPPNTLAEYALNQYNNLDFFDIYLVDGFNVPMDFSPVSGNYRGIRCSADINGQCPKELRAPRGCNNPCTVYKTDQYCCNSGSYTATDFSRFFKQRCLTLIVILKMTKQAPSNMGYFSYFSLFPCFLLFAHFLTLSNAATFEVRNQCPYTVWAVAVTGGGRRLDRDQSWTITVRPGTKEARIWGRTNCNFDGAGRGKCQTAEYALNQYNNKDFFDISLVDGFNVPMDFSPVSGNCRRIRCAANINGQCSNQLRAPGGCNNPCTVYKTDQYCCNSGRCAPTNLSKFFKPGCPHAYSYPKDDPTSIFTCPGGTNYRVVFCP</sequence>
<gene>
    <name evidence="4" type="ORF">SADUNF_Sadunf18G0077400</name>
</gene>
<keyword evidence="2" id="KW-1015">Disulfide bond</keyword>
<dbReference type="SMART" id="SM00205">
    <property type="entry name" value="THN"/>
    <property type="match status" value="4"/>
</dbReference>
<dbReference type="Proteomes" id="UP000657918">
    <property type="component" value="Unassembled WGS sequence"/>
</dbReference>
<dbReference type="FunFam" id="2.60.110.10:FF:000003">
    <property type="entry name" value="Thaumatin I"/>
    <property type="match status" value="2"/>
</dbReference>
<feature type="transmembrane region" description="Helical" evidence="3">
    <location>
        <begin position="43"/>
        <end position="62"/>
    </location>
</feature>
<keyword evidence="3" id="KW-1133">Transmembrane helix</keyword>
<accession>A0A835MJ07</accession>
<dbReference type="EMBL" id="JADGMS010000018">
    <property type="protein sequence ID" value="KAF9662661.1"/>
    <property type="molecule type" value="Genomic_DNA"/>
</dbReference>
<dbReference type="Pfam" id="PF00314">
    <property type="entry name" value="Thaumatin"/>
    <property type="match status" value="4"/>
</dbReference>